<protein>
    <submittedName>
        <fullName evidence="2">Methyltransferase type 12</fullName>
    </submittedName>
</protein>
<dbReference type="OrthoDB" id="5242847at2"/>
<dbReference type="AlphaFoldDB" id="D1A907"/>
<dbReference type="CDD" id="cd02440">
    <property type="entry name" value="AdoMet_MTases"/>
    <property type="match status" value="1"/>
</dbReference>
<dbReference type="KEGG" id="tcu:Tcur_3103"/>
<dbReference type="SMR" id="D1A907"/>
<proteinExistence type="predicted"/>
<dbReference type="GO" id="GO:0032259">
    <property type="term" value="P:methylation"/>
    <property type="evidence" value="ECO:0007669"/>
    <property type="project" value="UniProtKB-KW"/>
</dbReference>
<organism evidence="2 3">
    <name type="scientific">Thermomonospora curvata (strain ATCC 19995 / DSM 43183 / JCM 3096 / KCTC 9072 / NBRC 15933 / NCIMB 10081 / Henssen B9)</name>
    <dbReference type="NCBI Taxonomy" id="471852"/>
    <lineage>
        <taxon>Bacteria</taxon>
        <taxon>Bacillati</taxon>
        <taxon>Actinomycetota</taxon>
        <taxon>Actinomycetes</taxon>
        <taxon>Streptosporangiales</taxon>
        <taxon>Thermomonosporaceae</taxon>
        <taxon>Thermomonospora</taxon>
    </lineage>
</organism>
<dbReference type="Pfam" id="PF13649">
    <property type="entry name" value="Methyltransf_25"/>
    <property type="match status" value="1"/>
</dbReference>
<reference evidence="2 3" key="1">
    <citation type="journal article" date="2011" name="Stand. Genomic Sci.">
        <title>Complete genome sequence of Thermomonospora curvata type strain (B9).</title>
        <authorList>
            <person name="Chertkov O."/>
            <person name="Sikorski J."/>
            <person name="Nolan M."/>
            <person name="Lapidus A."/>
            <person name="Lucas S."/>
            <person name="Del Rio T.G."/>
            <person name="Tice H."/>
            <person name="Cheng J.F."/>
            <person name="Goodwin L."/>
            <person name="Pitluck S."/>
            <person name="Liolios K."/>
            <person name="Ivanova N."/>
            <person name="Mavromatis K."/>
            <person name="Mikhailova N."/>
            <person name="Ovchinnikova G."/>
            <person name="Pati A."/>
            <person name="Chen A."/>
            <person name="Palaniappan K."/>
            <person name="Djao O.D."/>
            <person name="Land M."/>
            <person name="Hauser L."/>
            <person name="Chang Y.J."/>
            <person name="Jeffries C.D."/>
            <person name="Brettin T."/>
            <person name="Han C."/>
            <person name="Detter J.C."/>
            <person name="Rohde M."/>
            <person name="Goker M."/>
            <person name="Woyke T."/>
            <person name="Bristow J."/>
            <person name="Eisen J.A."/>
            <person name="Markowitz V."/>
            <person name="Hugenholtz P."/>
            <person name="Klenk H.P."/>
            <person name="Kyrpides N.C."/>
        </authorList>
    </citation>
    <scope>NUCLEOTIDE SEQUENCE [LARGE SCALE GENOMIC DNA]</scope>
    <source>
        <strain evidence="3">ATCC 19995 / DSM 43183 / JCM 3096 / KCTC 9072 / NBRC 15933 / NCIMB 10081 / Henssen B9</strain>
    </source>
</reference>
<dbReference type="InterPro" id="IPR041698">
    <property type="entry name" value="Methyltransf_25"/>
</dbReference>
<evidence type="ECO:0000259" key="1">
    <source>
        <dbReference type="Pfam" id="PF13649"/>
    </source>
</evidence>
<dbReference type="STRING" id="471852.Tcur_3103"/>
<feature type="domain" description="Methyltransferase" evidence="1">
    <location>
        <begin position="69"/>
        <end position="141"/>
    </location>
</feature>
<dbReference type="eggNOG" id="COG2227">
    <property type="taxonomic scope" value="Bacteria"/>
</dbReference>
<evidence type="ECO:0000313" key="2">
    <source>
        <dbReference type="EMBL" id="ACY98645.1"/>
    </source>
</evidence>
<name>D1A907_THECD</name>
<dbReference type="Gene3D" id="3.40.50.150">
    <property type="entry name" value="Vaccinia Virus protein VP39"/>
    <property type="match status" value="1"/>
</dbReference>
<dbReference type="HOGENOM" id="CLU_1030099_0_0_11"/>
<sequence length="275" mass="29581">MDATALSDPLARWRAAVEAWRPPGHLRSPGGGPVPRPATVVRGMDEVDLPPGSRSHERAVQALPEGGTVLDVGCGAGGASLPLAGRAGLIVGVDPEEHLLEALRASGRHLGVRVETVRGRWPDVAAEVAPADVVVCHHVLYGVADLGPFAAALTARARRRVVVEIPARHPLHALNPLWERFHGLVRPDGPTADDALAALRAAGVDPRIERWTDRGGWGRYPDLSALADRVRRRLFLPPERTAQVADALRELGVDPARPRFPGTEGRTLCTLWWEP</sequence>
<gene>
    <name evidence="2" type="ordered locus">Tcur_3103</name>
</gene>
<evidence type="ECO:0000313" key="3">
    <source>
        <dbReference type="Proteomes" id="UP000001918"/>
    </source>
</evidence>
<dbReference type="GO" id="GO:0008168">
    <property type="term" value="F:methyltransferase activity"/>
    <property type="evidence" value="ECO:0007669"/>
    <property type="project" value="UniProtKB-KW"/>
</dbReference>
<accession>D1A907</accession>
<dbReference type="RefSeq" id="WP_012853429.1">
    <property type="nucleotide sequence ID" value="NC_013510.1"/>
</dbReference>
<keyword evidence="2" id="KW-0808">Transferase</keyword>
<keyword evidence="2" id="KW-0489">Methyltransferase</keyword>
<dbReference type="SUPFAM" id="SSF53335">
    <property type="entry name" value="S-adenosyl-L-methionine-dependent methyltransferases"/>
    <property type="match status" value="1"/>
</dbReference>
<dbReference type="Proteomes" id="UP000001918">
    <property type="component" value="Chromosome"/>
</dbReference>
<keyword evidence="3" id="KW-1185">Reference proteome</keyword>
<dbReference type="EMBL" id="CP001738">
    <property type="protein sequence ID" value="ACY98645.1"/>
    <property type="molecule type" value="Genomic_DNA"/>
</dbReference>
<dbReference type="InterPro" id="IPR029063">
    <property type="entry name" value="SAM-dependent_MTases_sf"/>
</dbReference>